<evidence type="ECO:0000256" key="7">
    <source>
        <dbReference type="ARBA" id="ARBA00023284"/>
    </source>
</evidence>
<gene>
    <name evidence="13" type="ORF">N792_08180</name>
</gene>
<reference evidence="13 14" key="1">
    <citation type="submission" date="2013-08" db="EMBL/GenBank/DDBJ databases">
        <title>Genome sequencing of Lysobacter.</title>
        <authorList>
            <person name="Zhang S."/>
            <person name="Wang G."/>
        </authorList>
    </citation>
    <scope>NUCLEOTIDE SEQUENCE [LARGE SCALE GENOMIC DNA]</scope>
    <source>
        <strain evidence="13 14">Ko07</strain>
    </source>
</reference>
<keyword evidence="8" id="KW-0547">Nucleotide-binding</keyword>
<dbReference type="FunFam" id="3.30.390.30:FF:000001">
    <property type="entry name" value="Dihydrolipoyl dehydrogenase"/>
    <property type="match status" value="1"/>
</dbReference>
<keyword evidence="8" id="KW-0520">NAD</keyword>
<evidence type="ECO:0000256" key="8">
    <source>
        <dbReference type="PIRSR" id="PIRSR000350-3"/>
    </source>
</evidence>
<dbReference type="eggNOG" id="COG1249">
    <property type="taxonomic scope" value="Bacteria"/>
</dbReference>
<dbReference type="Pfam" id="PF02852">
    <property type="entry name" value="Pyr_redox_dim"/>
    <property type="match status" value="1"/>
</dbReference>
<feature type="disulfide bond" description="Redox-active" evidence="9">
    <location>
        <begin position="78"/>
        <end position="83"/>
    </location>
</feature>
<dbReference type="PROSITE" id="PS00076">
    <property type="entry name" value="PYRIDINE_REDOX_1"/>
    <property type="match status" value="1"/>
</dbReference>
<evidence type="ECO:0000256" key="9">
    <source>
        <dbReference type="PIRSR" id="PIRSR000350-4"/>
    </source>
</evidence>
<evidence type="ECO:0000256" key="3">
    <source>
        <dbReference type="ARBA" id="ARBA00022827"/>
    </source>
</evidence>
<comment type="similarity">
    <text evidence="1 10">Belongs to the class-I pyridine nucleotide-disulfide oxidoreductase family.</text>
</comment>
<organism evidence="13 14">
    <name type="scientific">Lysobacter concretionis Ko07 = DSM 16239</name>
    <dbReference type="NCBI Taxonomy" id="1122185"/>
    <lineage>
        <taxon>Bacteria</taxon>
        <taxon>Pseudomonadati</taxon>
        <taxon>Pseudomonadota</taxon>
        <taxon>Gammaproteobacteria</taxon>
        <taxon>Lysobacterales</taxon>
        <taxon>Lysobacteraceae</taxon>
        <taxon>Novilysobacter</taxon>
    </lineage>
</organism>
<dbReference type="RefSeq" id="WP_036193697.1">
    <property type="nucleotide sequence ID" value="NZ_AVPS01000005.1"/>
</dbReference>
<keyword evidence="3 8" id="KW-0274">FAD</keyword>
<dbReference type="Gene3D" id="3.50.50.60">
    <property type="entry name" value="FAD/NAD(P)-binding domain"/>
    <property type="match status" value="2"/>
</dbReference>
<feature type="binding site" evidence="8">
    <location>
        <begin position="213"/>
        <end position="220"/>
    </location>
    <ligand>
        <name>NAD(+)</name>
        <dbReference type="ChEBI" id="CHEBI:57540"/>
    </ligand>
</feature>
<dbReference type="InterPro" id="IPR036188">
    <property type="entry name" value="FAD/NAD-bd_sf"/>
</dbReference>
<evidence type="ECO:0000256" key="2">
    <source>
        <dbReference type="ARBA" id="ARBA00022630"/>
    </source>
</evidence>
<dbReference type="PANTHER" id="PTHR43014">
    <property type="entry name" value="MERCURIC REDUCTASE"/>
    <property type="match status" value="1"/>
</dbReference>
<dbReference type="Gene3D" id="3.30.390.30">
    <property type="match status" value="1"/>
</dbReference>
<dbReference type="InterPro" id="IPR023753">
    <property type="entry name" value="FAD/NAD-binding_dom"/>
</dbReference>
<dbReference type="EMBL" id="AVPS01000005">
    <property type="protein sequence ID" value="KGM51653.1"/>
    <property type="molecule type" value="Genomic_DNA"/>
</dbReference>
<feature type="domain" description="FAD/NAD(P)-binding" evidence="12">
    <location>
        <begin position="41"/>
        <end position="348"/>
    </location>
</feature>
<keyword evidence="14" id="KW-1185">Reference proteome</keyword>
<dbReference type="InterPro" id="IPR008143">
    <property type="entry name" value="Ala_DH/PNT_CS2"/>
</dbReference>
<keyword evidence="7 10" id="KW-0676">Redox-active center</keyword>
<evidence type="ECO:0000259" key="12">
    <source>
        <dbReference type="Pfam" id="PF07992"/>
    </source>
</evidence>
<protein>
    <submittedName>
        <fullName evidence="13">Mercuric reductase</fullName>
    </submittedName>
</protein>
<dbReference type="AlphaFoldDB" id="A0A0A0ENB9"/>
<dbReference type="PRINTS" id="PR00411">
    <property type="entry name" value="PNDRDTASEI"/>
</dbReference>
<dbReference type="OrthoDB" id="9800167at2"/>
<proteinExistence type="inferred from homology"/>
<dbReference type="InterPro" id="IPR016156">
    <property type="entry name" value="FAD/NAD-linked_Rdtase_dimer_sf"/>
</dbReference>
<dbReference type="InterPro" id="IPR012999">
    <property type="entry name" value="Pyr_OxRdtase_I_AS"/>
</dbReference>
<comment type="cofactor">
    <cofactor evidence="8">
        <name>FAD</name>
        <dbReference type="ChEBI" id="CHEBI:57692"/>
    </cofactor>
    <text evidence="8">Binds 1 FAD per subunit.</text>
</comment>
<dbReference type="PANTHER" id="PTHR43014:SF2">
    <property type="entry name" value="MERCURIC REDUCTASE"/>
    <property type="match status" value="1"/>
</dbReference>
<dbReference type="PRINTS" id="PR00368">
    <property type="entry name" value="FADPNR"/>
</dbReference>
<feature type="binding site" evidence="8">
    <location>
        <position position="87"/>
    </location>
    <ligand>
        <name>FAD</name>
        <dbReference type="ChEBI" id="CHEBI:57692"/>
    </ligand>
</feature>
<evidence type="ECO:0000313" key="13">
    <source>
        <dbReference type="EMBL" id="KGM51653.1"/>
    </source>
</evidence>
<dbReference type="STRING" id="1122185.N792_08180"/>
<evidence type="ECO:0000256" key="5">
    <source>
        <dbReference type="ARBA" id="ARBA00023002"/>
    </source>
</evidence>
<feature type="domain" description="Pyridine nucleotide-disulphide oxidoreductase dimerisation" evidence="11">
    <location>
        <begin position="379"/>
        <end position="488"/>
    </location>
</feature>
<dbReference type="GO" id="GO:0003955">
    <property type="term" value="F:NAD(P)H dehydrogenase (quinone) activity"/>
    <property type="evidence" value="ECO:0007669"/>
    <property type="project" value="TreeGrafter"/>
</dbReference>
<evidence type="ECO:0000256" key="4">
    <source>
        <dbReference type="ARBA" id="ARBA00022857"/>
    </source>
</evidence>
<dbReference type="PIRSF" id="PIRSF000350">
    <property type="entry name" value="Mercury_reductase_MerA"/>
    <property type="match status" value="1"/>
</dbReference>
<sequence>MSPTTPNPPPPSTAPADVYERERLANLRPPQWINPTPAPLYDLVVIGAGTAGLTAASMAAGLGAKVALVESGLLGGNCLNTGCVPSKAVIRTSRLVAEMRNAAKYGAQAPTDVVVDFAAVMRRMRDIRARISRGDSARRLSAQGVSVFFGQGRFSAADALTVAGANLRFRKALVATGARPRIPQIPGLAEAGYLTNESAFDVTELPRRLLVVGGGPLGCEMAQAFCRFGAQTTIVQHWPLFLPKEERDAAQLLANALARDGLEVRLNTRVVNIRVEGGNKIAELISDDYESTVEVDAILTGAGRVPNVEGLDLETAGIEYDSQRGVHVDDFLQTSNPRIYAAGDVCLEHKFSDTADASARIVVNNALLDGSERLSGLTIPWCTYTDPEIAHVGLYVRQARERGIPVHTFTVPMHDVDRAIADDEEVGFVKIHVRDGSDEILGATIVARHAGEMISEITLAIVAGIGLGTLSRVIHAYPTQAEAIRKAADAYIRSLPSPTAPSRLRRWLS</sequence>
<keyword evidence="5 10" id="KW-0560">Oxidoreductase</keyword>
<dbReference type="InterPro" id="IPR004099">
    <property type="entry name" value="Pyr_nucl-diS_OxRdtase_dimer"/>
</dbReference>
<keyword evidence="4" id="KW-0521">NADP</keyword>
<dbReference type="GO" id="GO:0016668">
    <property type="term" value="F:oxidoreductase activity, acting on a sulfur group of donors, NAD(P) as acceptor"/>
    <property type="evidence" value="ECO:0007669"/>
    <property type="project" value="InterPro"/>
</dbReference>
<feature type="binding site" evidence="8">
    <location>
        <position position="303"/>
    </location>
    <ligand>
        <name>NAD(+)</name>
        <dbReference type="ChEBI" id="CHEBI:57540"/>
    </ligand>
</feature>
<keyword evidence="6" id="KW-1015">Disulfide bond</keyword>
<feature type="binding site" evidence="8">
    <location>
        <position position="152"/>
    </location>
    <ligand>
        <name>FAD</name>
        <dbReference type="ChEBI" id="CHEBI:57692"/>
    </ligand>
</feature>
<evidence type="ECO:0000256" key="10">
    <source>
        <dbReference type="RuleBase" id="RU003691"/>
    </source>
</evidence>
<name>A0A0A0ENB9_9GAMM</name>
<feature type="binding site" evidence="8">
    <location>
        <position position="344"/>
    </location>
    <ligand>
        <name>FAD</name>
        <dbReference type="ChEBI" id="CHEBI:57692"/>
    </ligand>
</feature>
<evidence type="ECO:0000259" key="11">
    <source>
        <dbReference type="Pfam" id="PF02852"/>
    </source>
</evidence>
<evidence type="ECO:0000256" key="1">
    <source>
        <dbReference type="ARBA" id="ARBA00007532"/>
    </source>
</evidence>
<dbReference type="InterPro" id="IPR001100">
    <property type="entry name" value="Pyr_nuc-diS_OxRdtase"/>
</dbReference>
<dbReference type="Pfam" id="PF07992">
    <property type="entry name" value="Pyr_redox_2"/>
    <property type="match status" value="1"/>
</dbReference>
<accession>A0A0A0ENB9</accession>
<dbReference type="Proteomes" id="UP000030017">
    <property type="component" value="Unassembled WGS sequence"/>
</dbReference>
<dbReference type="SUPFAM" id="SSF51905">
    <property type="entry name" value="FAD/NAD(P)-binding domain"/>
    <property type="match status" value="1"/>
</dbReference>
<comment type="caution">
    <text evidence="13">The sequence shown here is derived from an EMBL/GenBank/DDBJ whole genome shotgun (WGS) entry which is preliminary data.</text>
</comment>
<dbReference type="NCBIfam" id="NF004991">
    <property type="entry name" value="PRK06370.1-3"/>
    <property type="match status" value="1"/>
</dbReference>
<evidence type="ECO:0000256" key="6">
    <source>
        <dbReference type="ARBA" id="ARBA00023157"/>
    </source>
</evidence>
<keyword evidence="2 10" id="KW-0285">Flavoprotein</keyword>
<dbReference type="GO" id="GO:0050660">
    <property type="term" value="F:flavin adenine dinucleotide binding"/>
    <property type="evidence" value="ECO:0007669"/>
    <property type="project" value="TreeGrafter"/>
</dbReference>
<dbReference type="SUPFAM" id="SSF55424">
    <property type="entry name" value="FAD/NAD-linked reductases, dimerisation (C-terminal) domain"/>
    <property type="match status" value="1"/>
</dbReference>
<dbReference type="PROSITE" id="PS00837">
    <property type="entry name" value="ALADH_PNT_2"/>
    <property type="match status" value="1"/>
</dbReference>
<evidence type="ECO:0000313" key="14">
    <source>
        <dbReference type="Proteomes" id="UP000030017"/>
    </source>
</evidence>